<organism evidence="2 3">
    <name type="scientific">Gryllus longicercus</name>
    <dbReference type="NCBI Taxonomy" id="2509291"/>
    <lineage>
        <taxon>Eukaryota</taxon>
        <taxon>Metazoa</taxon>
        <taxon>Ecdysozoa</taxon>
        <taxon>Arthropoda</taxon>
        <taxon>Hexapoda</taxon>
        <taxon>Insecta</taxon>
        <taxon>Pterygota</taxon>
        <taxon>Neoptera</taxon>
        <taxon>Polyneoptera</taxon>
        <taxon>Orthoptera</taxon>
        <taxon>Ensifera</taxon>
        <taxon>Gryllidea</taxon>
        <taxon>Grylloidea</taxon>
        <taxon>Gryllidae</taxon>
        <taxon>Gryllinae</taxon>
        <taxon>Gryllus</taxon>
    </lineage>
</organism>
<evidence type="ECO:0000313" key="3">
    <source>
        <dbReference type="Proteomes" id="UP001378592"/>
    </source>
</evidence>
<dbReference type="AlphaFoldDB" id="A0AAN9ZDL3"/>
<feature type="region of interest" description="Disordered" evidence="1">
    <location>
        <begin position="62"/>
        <end position="82"/>
    </location>
</feature>
<evidence type="ECO:0000313" key="2">
    <source>
        <dbReference type="EMBL" id="KAK7870435.1"/>
    </source>
</evidence>
<keyword evidence="3" id="KW-1185">Reference proteome</keyword>
<gene>
    <name evidence="2" type="ORF">R5R35_000724</name>
</gene>
<sequence>MTKKERDFSGSDSRINNKLREPRFKFHQGASLLIRPVGRPPAASGAGAVRRAAKATKGCASDPVAYIRGPPRPPPPPQSRRGAALCCAVRLAAGLPARPIDLRKVATRRRATRRPPTRDASPAAPLRFISCTRLA</sequence>
<reference evidence="2 3" key="1">
    <citation type="submission" date="2024-03" db="EMBL/GenBank/DDBJ databases">
        <title>The genome assembly and annotation of the cricket Gryllus longicercus Weissman &amp; Gray.</title>
        <authorList>
            <person name="Szrajer S."/>
            <person name="Gray D."/>
            <person name="Ylla G."/>
        </authorList>
    </citation>
    <scope>NUCLEOTIDE SEQUENCE [LARGE SCALE GENOMIC DNA]</scope>
    <source>
        <strain evidence="2">DAG 2021-001</strain>
        <tissue evidence="2">Whole body minus gut</tissue>
    </source>
</reference>
<evidence type="ECO:0000256" key="1">
    <source>
        <dbReference type="SAM" id="MobiDB-lite"/>
    </source>
</evidence>
<accession>A0AAN9ZDL3</accession>
<dbReference type="Proteomes" id="UP001378592">
    <property type="component" value="Unassembled WGS sequence"/>
</dbReference>
<feature type="region of interest" description="Disordered" evidence="1">
    <location>
        <begin position="1"/>
        <end position="22"/>
    </location>
</feature>
<name>A0AAN9ZDL3_9ORTH</name>
<dbReference type="EMBL" id="JAZDUA010000057">
    <property type="protein sequence ID" value="KAK7870435.1"/>
    <property type="molecule type" value="Genomic_DNA"/>
</dbReference>
<protein>
    <submittedName>
        <fullName evidence="2">Uncharacterized protein</fullName>
    </submittedName>
</protein>
<proteinExistence type="predicted"/>
<comment type="caution">
    <text evidence="2">The sequence shown here is derived from an EMBL/GenBank/DDBJ whole genome shotgun (WGS) entry which is preliminary data.</text>
</comment>